<feature type="domain" description="BRCT" evidence="3">
    <location>
        <begin position="348"/>
        <end position="438"/>
    </location>
</feature>
<dbReference type="Pfam" id="PF12738">
    <property type="entry name" value="PTCB-BRCT"/>
    <property type="match status" value="1"/>
</dbReference>
<dbReference type="SMART" id="SM00292">
    <property type="entry name" value="BRCT"/>
    <property type="match status" value="4"/>
</dbReference>
<accession>A0A0M3K650</accession>
<evidence type="ECO:0000313" key="6">
    <source>
        <dbReference type="WBParaSite" id="ASIM_0001644101-mRNA-1"/>
    </source>
</evidence>
<feature type="domain" description="BRCT" evidence="3">
    <location>
        <begin position="445"/>
        <end position="541"/>
    </location>
</feature>
<evidence type="ECO:0000256" key="2">
    <source>
        <dbReference type="SAM" id="MobiDB-lite"/>
    </source>
</evidence>
<dbReference type="PROSITE" id="PS50172">
    <property type="entry name" value="BRCT"/>
    <property type="match status" value="4"/>
</dbReference>
<feature type="compositionally biased region" description="Polar residues" evidence="2">
    <location>
        <begin position="746"/>
        <end position="756"/>
    </location>
</feature>
<feature type="domain" description="BRCT" evidence="3">
    <location>
        <begin position="1"/>
        <end position="55"/>
    </location>
</feature>
<dbReference type="Pfam" id="PF00533">
    <property type="entry name" value="BRCT"/>
    <property type="match status" value="2"/>
</dbReference>
<dbReference type="CDD" id="cd17738">
    <property type="entry name" value="BRCT_TopBP1_rpt7"/>
    <property type="match status" value="1"/>
</dbReference>
<feature type="compositionally biased region" description="Polar residues" evidence="2">
    <location>
        <begin position="567"/>
        <end position="591"/>
    </location>
</feature>
<dbReference type="PANTHER" id="PTHR13561:SF20">
    <property type="entry name" value="DNA TOPOISOMERASE 2-BINDING PROTEIN 1"/>
    <property type="match status" value="1"/>
</dbReference>
<dbReference type="Proteomes" id="UP000267096">
    <property type="component" value="Unassembled WGS sequence"/>
</dbReference>
<reference evidence="6" key="1">
    <citation type="submission" date="2017-02" db="UniProtKB">
        <authorList>
            <consortium name="WormBaseParasite"/>
        </authorList>
    </citation>
    <scope>IDENTIFICATION</scope>
</reference>
<feature type="compositionally biased region" description="Basic and acidic residues" evidence="2">
    <location>
        <begin position="812"/>
        <end position="824"/>
    </location>
</feature>
<sequence length="1137" mass="127550">MERNRCTHLLTDKNSGEKYRKAREWGWDCVKIVRVKWLDKCVQKGMRIEERLYEPKFSAVTKTSTPQSDAIPPAVFDISCVSSDTRRTSDSISSALVETSSNVNFSSIRRARTDAANSSNTTISDASILHQRLNNNSFRRNQSSRNFASNEDPKIPDPIEVIGLNADAAYDFLENCRLYLCGFTDEELPKWKRVLNALGATRLPDIYSDITHIVVGSIQNSTISVDKLKEKSADISIVTYKWLIECAIQQKLVAEKEFLHPSIYSINNVTEPDRSALRISNSETPRAAVPLRKSLTSIIQRRFNSDHVIDPTETTISINQPVQKNEDRKKADETDAAEGWRNEVAHHNADKLFSGLTFGIDRIDDSLSDDLKVTIREFGGECELNEESRQIDYLILPLFHYGSLKELTDLNVKNIVSVYWMQDCIDKCQLIDADAHPLYRPLKAPADLVFEGCVVALSSMNSLDKETYTGLLKDFGAIVQNRLVKRGTAGGPLQRNTHVVTCADVERIKCARKWDIPVVDPSWIIESLIKAEKQSIEGFLFDEEPLKGYVRTDKLWSALCSDKNGNASGRIDQSGNKRSSAKSVGHTSTDNVGMMNATGDDYEMDEEVLNQNDHRPSDSAGNVNNEVVGIETPASKRLKTLRSSGDSTPSFLNANAKNYKCQLDLQEAYKVVDTLQSCRTSSLSTEGVNWSESMVGHLLEEAAIKTAMNPRNESPKANHPSTSVAAEAASSPSTSTRILRQPKDLVSSSNVSTSMQKNDKRSAKTLDSDISSERTSAASKPKTSKNTALSSIKSALLRTRDNDSASTVSKRLSTEQRIDERHRNMAKQRMMEEKLASLAATYDGDVDVGSLTSVKATKNDTVDNDNEDDLLKQPSTSSKRQMSLRDDQNKGGDSESIQVVPVKKRFVFSSLSIEDRERLSVYVKKLNAEVCLDIDDDVTHLCCGTIIRNVKLMRSICSGKYIVLPDYIEDSHKAGKWLNESDFEWGAVGNLTKQSFDNPRQEMLAAACHRWRVKIELTSKRAFDGWCVLFYCSQRRLSDVTKIVECGGGTWYSRDDITLSDDLLNKVTVVLVERSKYWNDSEIDMLIERGVYCYPLDYLSTYLVETDLQPEQFLHKDYQARLKAKQDSNKSRASRKK</sequence>
<dbReference type="EMBL" id="UYRR01032606">
    <property type="protein sequence ID" value="VDK56179.1"/>
    <property type="molecule type" value="Genomic_DNA"/>
</dbReference>
<feature type="region of interest" description="Disordered" evidence="2">
    <location>
        <begin position="858"/>
        <end position="895"/>
    </location>
</feature>
<gene>
    <name evidence="4" type="ORF">ASIM_LOCUS15848</name>
</gene>
<keyword evidence="5" id="KW-1185">Reference proteome</keyword>
<organism evidence="6">
    <name type="scientific">Anisakis simplex</name>
    <name type="common">Herring worm</name>
    <dbReference type="NCBI Taxonomy" id="6269"/>
    <lineage>
        <taxon>Eukaryota</taxon>
        <taxon>Metazoa</taxon>
        <taxon>Ecdysozoa</taxon>
        <taxon>Nematoda</taxon>
        <taxon>Chromadorea</taxon>
        <taxon>Rhabditida</taxon>
        <taxon>Spirurina</taxon>
        <taxon>Ascaridomorpha</taxon>
        <taxon>Ascaridoidea</taxon>
        <taxon>Anisakidae</taxon>
        <taxon>Anisakis</taxon>
        <taxon>Anisakis simplex complex</taxon>
    </lineage>
</organism>
<feature type="region of interest" description="Disordered" evidence="2">
    <location>
        <begin position="710"/>
        <end position="824"/>
    </location>
</feature>
<evidence type="ECO:0000256" key="1">
    <source>
        <dbReference type="ARBA" id="ARBA00022737"/>
    </source>
</evidence>
<dbReference type="InterPro" id="IPR001357">
    <property type="entry name" value="BRCT_dom"/>
</dbReference>
<dbReference type="SUPFAM" id="SSF52113">
    <property type="entry name" value="BRCT domain"/>
    <property type="match status" value="5"/>
</dbReference>
<protein>
    <submittedName>
        <fullName evidence="6">DNA topoisomerase 2-binding protein 1 (inferred by orthology to a human protein)</fullName>
    </submittedName>
</protein>
<dbReference type="Gene3D" id="3.40.50.10190">
    <property type="entry name" value="BRCT domain"/>
    <property type="match status" value="6"/>
</dbReference>
<dbReference type="WBParaSite" id="ASIM_0001644101-mRNA-1">
    <property type="protein sequence ID" value="ASIM_0001644101-mRNA-1"/>
    <property type="gene ID" value="ASIM_0001644101"/>
</dbReference>
<dbReference type="PANTHER" id="PTHR13561">
    <property type="entry name" value="DNA REPLICATION REGULATOR DPB11-RELATED"/>
    <property type="match status" value="1"/>
</dbReference>
<proteinExistence type="predicted"/>
<feature type="compositionally biased region" description="Low complexity" evidence="2">
    <location>
        <begin position="721"/>
        <end position="736"/>
    </location>
</feature>
<dbReference type="GO" id="GO:0006270">
    <property type="term" value="P:DNA replication initiation"/>
    <property type="evidence" value="ECO:0007669"/>
    <property type="project" value="TreeGrafter"/>
</dbReference>
<dbReference type="GO" id="GO:0033314">
    <property type="term" value="P:mitotic DNA replication checkpoint signaling"/>
    <property type="evidence" value="ECO:0007669"/>
    <property type="project" value="TreeGrafter"/>
</dbReference>
<evidence type="ECO:0000259" key="3">
    <source>
        <dbReference type="PROSITE" id="PS50172"/>
    </source>
</evidence>
<feature type="compositionally biased region" description="Basic and acidic residues" evidence="2">
    <location>
        <begin position="757"/>
        <end position="767"/>
    </location>
</feature>
<dbReference type="AlphaFoldDB" id="A0A0M3K650"/>
<name>A0A0M3K650_ANISI</name>
<keyword evidence="1" id="KW-0677">Repeat</keyword>
<reference evidence="4 5" key="2">
    <citation type="submission" date="2018-11" db="EMBL/GenBank/DDBJ databases">
        <authorList>
            <consortium name="Pathogen Informatics"/>
        </authorList>
    </citation>
    <scope>NUCLEOTIDE SEQUENCE [LARGE SCALE GENOMIC DNA]</scope>
</reference>
<feature type="compositionally biased region" description="Basic and acidic residues" evidence="2">
    <location>
        <begin position="883"/>
        <end position="893"/>
    </location>
</feature>
<feature type="domain" description="BRCT" evidence="3">
    <location>
        <begin position="168"/>
        <end position="260"/>
    </location>
</feature>
<dbReference type="FunFam" id="3.40.50.10190:FF:000018">
    <property type="entry name" value="DNA topoisomerase 2-binding protein 1"/>
    <property type="match status" value="1"/>
</dbReference>
<dbReference type="InterPro" id="IPR036420">
    <property type="entry name" value="BRCT_dom_sf"/>
</dbReference>
<evidence type="ECO:0000313" key="4">
    <source>
        <dbReference type="EMBL" id="VDK56179.1"/>
    </source>
</evidence>
<dbReference type="CDD" id="cd00027">
    <property type="entry name" value="BRCT"/>
    <property type="match status" value="1"/>
</dbReference>
<dbReference type="GO" id="GO:0007095">
    <property type="term" value="P:mitotic G2 DNA damage checkpoint signaling"/>
    <property type="evidence" value="ECO:0007669"/>
    <property type="project" value="TreeGrafter"/>
</dbReference>
<feature type="compositionally biased region" description="Polar residues" evidence="2">
    <location>
        <begin position="784"/>
        <end position="793"/>
    </location>
</feature>
<evidence type="ECO:0000313" key="5">
    <source>
        <dbReference type="Proteomes" id="UP000267096"/>
    </source>
</evidence>
<dbReference type="OrthoDB" id="251770at2759"/>
<feature type="region of interest" description="Disordered" evidence="2">
    <location>
        <begin position="567"/>
        <end position="593"/>
    </location>
</feature>